<proteinExistence type="evidence at transcript level"/>
<reference evidence="1" key="1">
    <citation type="submission" date="2010-04" db="EMBL/GenBank/DDBJ databases">
        <authorList>
            <person name="Reid K.E."/>
            <person name="Liao N."/>
            <person name="Chan S."/>
            <person name="Docking R."/>
            <person name="Taylor G."/>
            <person name="Moore R."/>
            <person name="Mayo M."/>
            <person name="Munro S."/>
            <person name="King J."/>
            <person name="Yanchuk A."/>
            <person name="Holt R."/>
            <person name="Jones S."/>
            <person name="Marra M."/>
            <person name="Ritland C.E."/>
            <person name="Ritland K."/>
            <person name="Bohlmann J."/>
        </authorList>
    </citation>
    <scope>NUCLEOTIDE SEQUENCE</scope>
    <source>
        <tissue evidence="1">Bud</tissue>
    </source>
</reference>
<organism evidence="1">
    <name type="scientific">Picea sitchensis</name>
    <name type="common">Sitka spruce</name>
    <name type="synonym">Pinus sitchensis</name>
    <dbReference type="NCBI Taxonomy" id="3332"/>
    <lineage>
        <taxon>Eukaryota</taxon>
        <taxon>Viridiplantae</taxon>
        <taxon>Streptophyta</taxon>
        <taxon>Embryophyta</taxon>
        <taxon>Tracheophyta</taxon>
        <taxon>Spermatophyta</taxon>
        <taxon>Pinopsida</taxon>
        <taxon>Pinidae</taxon>
        <taxon>Conifers I</taxon>
        <taxon>Pinales</taxon>
        <taxon>Pinaceae</taxon>
        <taxon>Picea</taxon>
    </lineage>
</organism>
<name>D5ACJ0_PICSI</name>
<protein>
    <submittedName>
        <fullName evidence="1">Uncharacterized protein</fullName>
    </submittedName>
</protein>
<accession>D5ACJ0</accession>
<dbReference type="EMBL" id="BT123976">
    <property type="protein sequence ID" value="ADE77259.1"/>
    <property type="molecule type" value="mRNA"/>
</dbReference>
<dbReference type="AlphaFoldDB" id="D5ACJ0"/>
<sequence>MLEGSTKSCGTLRTWSWVCQWFGPTQARVVSVEETKFKHRALCKSSLLAKGSRVTSVVTSQGREGSYKLRGG</sequence>
<evidence type="ECO:0000313" key="1">
    <source>
        <dbReference type="EMBL" id="ADE77259.1"/>
    </source>
</evidence>